<protein>
    <submittedName>
        <fullName evidence="4">Uncharacterized protein LOC725750 isoform X1</fullName>
    </submittedName>
</protein>
<dbReference type="RefSeq" id="XP_006558083.1">
    <property type="nucleotide sequence ID" value="XM_006558020.3"/>
</dbReference>
<dbReference type="EnsemblMetazoa" id="XM_006558020">
    <property type="protein sequence ID" value="XP_006558083"/>
    <property type="gene ID" value="LOC725750"/>
</dbReference>
<organism evidence="2">
    <name type="scientific">Apis mellifera</name>
    <name type="common">Honeybee</name>
    <dbReference type="NCBI Taxonomy" id="7460"/>
    <lineage>
        <taxon>Eukaryota</taxon>
        <taxon>Metazoa</taxon>
        <taxon>Ecdysozoa</taxon>
        <taxon>Arthropoda</taxon>
        <taxon>Hexapoda</taxon>
        <taxon>Insecta</taxon>
        <taxon>Pterygota</taxon>
        <taxon>Neoptera</taxon>
        <taxon>Endopterygota</taxon>
        <taxon>Hymenoptera</taxon>
        <taxon>Apocrita</taxon>
        <taxon>Aculeata</taxon>
        <taxon>Apoidea</taxon>
        <taxon>Anthophila</taxon>
        <taxon>Apidae</taxon>
        <taxon>Apis</taxon>
    </lineage>
</organism>
<reference evidence="4" key="2">
    <citation type="submission" date="2025-04" db="UniProtKB">
        <authorList>
            <consortium name="RefSeq"/>
        </authorList>
    </citation>
    <scope>IDENTIFICATION</scope>
    <source>
        <strain evidence="4">DH4</strain>
        <tissue evidence="4">Whole body</tissue>
    </source>
</reference>
<keyword evidence="1" id="KW-1133">Transmembrane helix</keyword>
<feature type="transmembrane region" description="Helical" evidence="1">
    <location>
        <begin position="58"/>
        <end position="85"/>
    </location>
</feature>
<dbReference type="GeneID" id="725750"/>
<dbReference type="InterPro" id="IPR032055">
    <property type="entry name" value="TMEM72"/>
</dbReference>
<accession>A0A8B6YUJ9</accession>
<sequence>MVTQMKDFNVSSESSGMFTYVRNTGTHLSTLTRILGVCTAVVVCGVGADVAYHQHVMGFYVTAASGLIFFLEITWAITLFVQICVRNDESLCSCCWSAVLAITRGWRRALFYLPLSCILAWKPYSLWLSYVAAGLLAVLSLLHITSSALGIRGSCQMSNATDSVGESLLNTRPENYDRFEEVLNLFSKIECIAQGDGSTGRRCVWTNRTSGRQRWGNMTRTSALVGKRIRRG</sequence>
<keyword evidence="1" id="KW-0812">Transmembrane</keyword>
<dbReference type="AlphaFoldDB" id="A0A7M7GK89"/>
<keyword evidence="1" id="KW-0472">Membrane</keyword>
<dbReference type="OrthoDB" id="5946061at2759"/>
<evidence type="ECO:0000313" key="4">
    <source>
        <dbReference type="RefSeq" id="XP_006558083.1"/>
    </source>
</evidence>
<reference evidence="2" key="1">
    <citation type="submission" date="2021-01" db="UniProtKB">
        <authorList>
            <consortium name="EnsemblMetazoa"/>
        </authorList>
    </citation>
    <scope>IDENTIFICATION</scope>
    <source>
        <strain evidence="2">DH4</strain>
    </source>
</reference>
<accession>A0A7M7GK89</accession>
<dbReference type="Proteomes" id="UP000005203">
    <property type="component" value="Linkage group LG11"/>
</dbReference>
<evidence type="ECO:0000256" key="1">
    <source>
        <dbReference type="SAM" id="Phobius"/>
    </source>
</evidence>
<name>A0A7M7GK89_APIME</name>
<dbReference type="PANTHER" id="PTHR28474">
    <property type="entry name" value="TRANSMEMBRANE PROTEIN 72"/>
    <property type="match status" value="1"/>
</dbReference>
<proteinExistence type="predicted"/>
<dbReference type="PANTHER" id="PTHR28474:SF1">
    <property type="entry name" value="TRANSMEMBRANE PROTEIN 72"/>
    <property type="match status" value="1"/>
</dbReference>
<feature type="transmembrane region" description="Helical" evidence="1">
    <location>
        <begin position="31"/>
        <end position="52"/>
    </location>
</feature>
<feature type="transmembrane region" description="Helical" evidence="1">
    <location>
        <begin position="127"/>
        <end position="151"/>
    </location>
</feature>
<evidence type="ECO:0000313" key="2">
    <source>
        <dbReference type="EnsemblMetazoa" id="XP_006558083"/>
    </source>
</evidence>
<gene>
    <name evidence="4" type="primary">LOC725750</name>
</gene>
<dbReference type="Pfam" id="PF16054">
    <property type="entry name" value="TMEM72"/>
    <property type="match status" value="1"/>
</dbReference>
<evidence type="ECO:0000313" key="3">
    <source>
        <dbReference type="Proteomes" id="UP000005203"/>
    </source>
</evidence>
<keyword evidence="3" id="KW-1185">Reference proteome</keyword>